<sequence length="794" mass="85924">MHASSTPQSSRPNLRPASSSDHAGPHKLTPQEAALRGASLAFSKQQQQQQRARNTQRQSLTPSSNEVAFHSPQDGGALVAATSASRMRSPTGSISSRQGGQLSRQGTEAGNGRISRQTTGNSSVVPDSDIGQATEQKRERLALFLGSPGSEQSRTPYLLPPGGRAAATTADPKSSSFIAATLAASRSVSPGSGPAVQSVGDERVAAGRPRLGEPAPIRRKPNVRTGSPAVSLSTTSSDGLPDTANLPPTNSLISMFELKGDQDVDPVKDSPGRPRVNKSKGWPLPDVKLDDSNEDNGGLGVENVKPRRKPVPKTKPKPKLKTKAGDETPPPPVVRRADTEIVSPKPRRPDAKPRLELEAPSPSNGVAEKPDSTSLDEKKPKPKPLKSRNSEKGEAKYQTTEARPEHQDEMVHEPKPPKLPARSSFPQVTAKPPRPKKRQNMQRLSLAPSTDGQDMFKPTSPEYTAGARPLTAESMSSNDTFVSASSTPTRAESPPIFDPASRTLTPRVQPPRSASARPVTPAFSIRQNLTGSSQLPIDSLSDAMMAGSLASARHTPVSMVGTRTPPPVPPSRRMGGTRKAASRAASPHQMKKTLRDQRPKSDDEEARRPHHKKGLINSKKHTHHEGSRRRWREEITERERKRYEAVWASNRGLFLVPAAQAACSDPEHLQPQPQPHSHRGGPATRDQGHEVLSEHVASVVVRDIWGRSRLPEAELAEVWDLVYGQGQEGGPRVRAALGKSEFVVGTWLVDQRLRGRKIPPRVGDSVWSSAKGLWMTAPNHHHHHKKNKVKGKGK</sequence>
<feature type="compositionally biased region" description="Polar residues" evidence="1">
    <location>
        <begin position="82"/>
        <end position="125"/>
    </location>
</feature>
<feature type="compositionally biased region" description="Polar residues" evidence="1">
    <location>
        <begin position="1"/>
        <end position="21"/>
    </location>
</feature>
<protein>
    <submittedName>
        <fullName evidence="2">Increased rDNA silencing protein</fullName>
    </submittedName>
</protein>
<feature type="compositionally biased region" description="Basic and acidic residues" evidence="1">
    <location>
        <begin position="347"/>
        <end position="357"/>
    </location>
</feature>
<reference evidence="2 3" key="1">
    <citation type="journal article" date="2024" name="IMA Fungus">
        <title>IMA Genome - F19 : A genome assembly and annotation guide to empower mycologists, including annotated draft genome sequences of Ceratocystis pirilliformis, Diaporthe australafricana, Fusarium ophioides, Paecilomyces lecythidis, and Sporothrix stenoceras.</title>
        <authorList>
            <person name="Aylward J."/>
            <person name="Wilson A.M."/>
            <person name="Visagie C.M."/>
            <person name="Spraker J."/>
            <person name="Barnes I."/>
            <person name="Buitendag C."/>
            <person name="Ceriani C."/>
            <person name="Del Mar Angel L."/>
            <person name="du Plessis D."/>
            <person name="Fuchs T."/>
            <person name="Gasser K."/>
            <person name="Kramer D."/>
            <person name="Li W."/>
            <person name="Munsamy K."/>
            <person name="Piso A."/>
            <person name="Price J.L."/>
            <person name="Sonnekus B."/>
            <person name="Thomas C."/>
            <person name="van der Nest A."/>
            <person name="van Dijk A."/>
            <person name="van Heerden A."/>
            <person name="van Vuuren N."/>
            <person name="Yilmaz N."/>
            <person name="Duong T.A."/>
            <person name="van der Merwe N.A."/>
            <person name="Wingfield M.J."/>
            <person name="Wingfield B.D."/>
        </authorList>
    </citation>
    <scope>NUCLEOTIDE SEQUENCE [LARGE SCALE GENOMIC DNA]</scope>
    <source>
        <strain evidence="2 3">CMW 18300</strain>
    </source>
</reference>
<feature type="region of interest" description="Disordered" evidence="1">
    <location>
        <begin position="551"/>
        <end position="633"/>
    </location>
</feature>
<feature type="region of interest" description="Disordered" evidence="1">
    <location>
        <begin position="144"/>
        <end position="171"/>
    </location>
</feature>
<name>A0ABR3WHU2_9PEZI</name>
<accession>A0ABR3WHU2</accession>
<organism evidence="2 3">
    <name type="scientific">Diaporthe australafricana</name>
    <dbReference type="NCBI Taxonomy" id="127596"/>
    <lineage>
        <taxon>Eukaryota</taxon>
        <taxon>Fungi</taxon>
        <taxon>Dikarya</taxon>
        <taxon>Ascomycota</taxon>
        <taxon>Pezizomycotina</taxon>
        <taxon>Sordariomycetes</taxon>
        <taxon>Sordariomycetidae</taxon>
        <taxon>Diaporthales</taxon>
        <taxon>Diaporthaceae</taxon>
        <taxon>Diaporthe</taxon>
    </lineage>
</organism>
<comment type="caution">
    <text evidence="2">The sequence shown here is derived from an EMBL/GenBank/DDBJ whole genome shotgun (WGS) entry which is preliminary data.</text>
</comment>
<dbReference type="SUPFAM" id="SSF47473">
    <property type="entry name" value="EF-hand"/>
    <property type="match status" value="1"/>
</dbReference>
<evidence type="ECO:0000313" key="3">
    <source>
        <dbReference type="Proteomes" id="UP001583177"/>
    </source>
</evidence>
<evidence type="ECO:0000256" key="1">
    <source>
        <dbReference type="SAM" id="MobiDB-lite"/>
    </source>
</evidence>
<feature type="region of interest" description="Disordered" evidence="1">
    <location>
        <begin position="1"/>
        <end position="130"/>
    </location>
</feature>
<feature type="region of interest" description="Disordered" evidence="1">
    <location>
        <begin position="663"/>
        <end position="688"/>
    </location>
</feature>
<keyword evidence="3" id="KW-1185">Reference proteome</keyword>
<feature type="compositionally biased region" description="Basic residues" evidence="1">
    <location>
        <begin position="306"/>
        <end position="322"/>
    </location>
</feature>
<dbReference type="EMBL" id="JAWRVE010000081">
    <property type="protein sequence ID" value="KAL1862446.1"/>
    <property type="molecule type" value="Genomic_DNA"/>
</dbReference>
<feature type="compositionally biased region" description="Basic and acidic residues" evidence="1">
    <location>
        <begin position="258"/>
        <end position="272"/>
    </location>
</feature>
<feature type="compositionally biased region" description="Polar residues" evidence="1">
    <location>
        <begin position="224"/>
        <end position="238"/>
    </location>
</feature>
<dbReference type="Proteomes" id="UP001583177">
    <property type="component" value="Unassembled WGS sequence"/>
</dbReference>
<feature type="compositionally biased region" description="Polar residues" evidence="1">
    <location>
        <begin position="473"/>
        <end position="490"/>
    </location>
</feature>
<feature type="compositionally biased region" description="Polar residues" evidence="1">
    <location>
        <begin position="441"/>
        <end position="452"/>
    </location>
</feature>
<feature type="region of interest" description="Disordered" evidence="1">
    <location>
        <begin position="185"/>
        <end position="527"/>
    </location>
</feature>
<feature type="compositionally biased region" description="Basic and acidic residues" evidence="1">
    <location>
        <begin position="593"/>
        <end position="607"/>
    </location>
</feature>
<feature type="compositionally biased region" description="Basic and acidic residues" evidence="1">
    <location>
        <begin position="368"/>
        <end position="379"/>
    </location>
</feature>
<dbReference type="InterPro" id="IPR011992">
    <property type="entry name" value="EF-hand-dom_pair"/>
</dbReference>
<gene>
    <name evidence="2" type="primary">IRS4</name>
    <name evidence="2" type="ORF">Daus18300_008543</name>
</gene>
<feature type="compositionally biased region" description="Basic residues" evidence="1">
    <location>
        <begin position="608"/>
        <end position="630"/>
    </location>
</feature>
<evidence type="ECO:0000313" key="2">
    <source>
        <dbReference type="EMBL" id="KAL1862446.1"/>
    </source>
</evidence>
<feature type="compositionally biased region" description="Basic and acidic residues" evidence="1">
    <location>
        <begin position="402"/>
        <end position="416"/>
    </location>
</feature>
<proteinExistence type="predicted"/>
<dbReference type="Gene3D" id="1.10.238.10">
    <property type="entry name" value="EF-hand"/>
    <property type="match status" value="1"/>
</dbReference>
<feature type="compositionally biased region" description="Low complexity" evidence="1">
    <location>
        <begin position="45"/>
        <end position="58"/>
    </location>
</feature>